<dbReference type="OrthoDB" id="3193718at2759"/>
<feature type="transmembrane region" description="Helical" evidence="2">
    <location>
        <begin position="123"/>
        <end position="144"/>
    </location>
</feature>
<evidence type="ECO:0000313" key="3">
    <source>
        <dbReference type="EMBL" id="PAV20082.1"/>
    </source>
</evidence>
<name>A0A286UKI2_9AGAM</name>
<dbReference type="InParanoid" id="A0A286UKI2"/>
<feature type="transmembrane region" description="Helical" evidence="2">
    <location>
        <begin position="90"/>
        <end position="111"/>
    </location>
</feature>
<sequence>MISFLSLGNPLSAELTETEIRYSTLSDISRWTRSAEGSALLKSAHLNSGDYHLVSLLAGTKTSPRSKPPPYTPPESPEKRSRKEWNDRKALTAVANSLLSIGCAGGAAWWIADKQGWKDEWKVLVSLMIAVIVGVSETILFIIWQTPAPRSILTNHKKGDISQLENKKNDDKEDVAVLFGPLLVFV</sequence>
<keyword evidence="4" id="KW-1185">Reference proteome</keyword>
<evidence type="ECO:0000256" key="2">
    <source>
        <dbReference type="SAM" id="Phobius"/>
    </source>
</evidence>
<keyword evidence="2" id="KW-1133">Transmembrane helix</keyword>
<dbReference type="Pfam" id="PF11712">
    <property type="entry name" value="Vma12"/>
    <property type="match status" value="1"/>
</dbReference>
<organism evidence="3 4">
    <name type="scientific">Pyrrhoderma noxium</name>
    <dbReference type="NCBI Taxonomy" id="2282107"/>
    <lineage>
        <taxon>Eukaryota</taxon>
        <taxon>Fungi</taxon>
        <taxon>Dikarya</taxon>
        <taxon>Basidiomycota</taxon>
        <taxon>Agaricomycotina</taxon>
        <taxon>Agaricomycetes</taxon>
        <taxon>Hymenochaetales</taxon>
        <taxon>Hymenochaetaceae</taxon>
        <taxon>Pyrrhoderma</taxon>
    </lineage>
</organism>
<dbReference type="InterPro" id="IPR021013">
    <property type="entry name" value="ATPase_Vma12"/>
</dbReference>
<evidence type="ECO:0000256" key="1">
    <source>
        <dbReference type="SAM" id="MobiDB-lite"/>
    </source>
</evidence>
<gene>
    <name evidence="3" type="ORF">PNOK_0501600</name>
</gene>
<dbReference type="EMBL" id="NBII01000004">
    <property type="protein sequence ID" value="PAV20082.1"/>
    <property type="molecule type" value="Genomic_DNA"/>
</dbReference>
<dbReference type="Proteomes" id="UP000217199">
    <property type="component" value="Unassembled WGS sequence"/>
</dbReference>
<keyword evidence="2" id="KW-0472">Membrane</keyword>
<protein>
    <submittedName>
        <fullName evidence="3">Vacuolar h+-atpase assembly</fullName>
    </submittedName>
</protein>
<accession>A0A286UKI2</accession>
<dbReference type="GO" id="GO:0070072">
    <property type="term" value="P:vacuolar proton-transporting V-type ATPase complex assembly"/>
    <property type="evidence" value="ECO:0007669"/>
    <property type="project" value="InterPro"/>
</dbReference>
<feature type="compositionally biased region" description="Pro residues" evidence="1">
    <location>
        <begin position="66"/>
        <end position="75"/>
    </location>
</feature>
<dbReference type="AlphaFoldDB" id="A0A286UKI2"/>
<proteinExistence type="predicted"/>
<evidence type="ECO:0000313" key="4">
    <source>
        <dbReference type="Proteomes" id="UP000217199"/>
    </source>
</evidence>
<keyword evidence="2" id="KW-0812">Transmembrane</keyword>
<comment type="caution">
    <text evidence="3">The sequence shown here is derived from an EMBL/GenBank/DDBJ whole genome shotgun (WGS) entry which is preliminary data.</text>
</comment>
<reference evidence="3 4" key="1">
    <citation type="journal article" date="2017" name="Mol. Ecol.">
        <title>Comparative and population genomic landscape of Phellinus noxius: A hypervariable fungus causing root rot in trees.</title>
        <authorList>
            <person name="Chung C.L."/>
            <person name="Lee T.J."/>
            <person name="Akiba M."/>
            <person name="Lee H.H."/>
            <person name="Kuo T.H."/>
            <person name="Liu D."/>
            <person name="Ke H.M."/>
            <person name="Yokoi T."/>
            <person name="Roa M.B."/>
            <person name="Lu M.J."/>
            <person name="Chang Y.Y."/>
            <person name="Ann P.J."/>
            <person name="Tsai J.N."/>
            <person name="Chen C.Y."/>
            <person name="Tzean S.S."/>
            <person name="Ota Y."/>
            <person name="Hattori T."/>
            <person name="Sahashi N."/>
            <person name="Liou R.F."/>
            <person name="Kikuchi T."/>
            <person name="Tsai I.J."/>
        </authorList>
    </citation>
    <scope>NUCLEOTIDE SEQUENCE [LARGE SCALE GENOMIC DNA]</scope>
    <source>
        <strain evidence="3 4">FFPRI411160</strain>
    </source>
</reference>
<feature type="region of interest" description="Disordered" evidence="1">
    <location>
        <begin position="61"/>
        <end position="83"/>
    </location>
</feature>